<accession>A0A6C0J5A3</accession>
<organism evidence="1">
    <name type="scientific">viral metagenome</name>
    <dbReference type="NCBI Taxonomy" id="1070528"/>
    <lineage>
        <taxon>unclassified sequences</taxon>
        <taxon>metagenomes</taxon>
        <taxon>organismal metagenomes</taxon>
    </lineage>
</organism>
<dbReference type="AlphaFoldDB" id="A0A6C0J5A3"/>
<name>A0A6C0J5A3_9ZZZZ</name>
<proteinExistence type="predicted"/>
<evidence type="ECO:0000313" key="1">
    <source>
        <dbReference type="EMBL" id="QHT99950.1"/>
    </source>
</evidence>
<dbReference type="EMBL" id="MN740319">
    <property type="protein sequence ID" value="QHT99950.1"/>
    <property type="molecule type" value="Genomic_DNA"/>
</dbReference>
<reference evidence="1" key="1">
    <citation type="journal article" date="2020" name="Nature">
        <title>Giant virus diversity and host interactions through global metagenomics.</title>
        <authorList>
            <person name="Schulz F."/>
            <person name="Roux S."/>
            <person name="Paez-Espino D."/>
            <person name="Jungbluth S."/>
            <person name="Walsh D.A."/>
            <person name="Denef V.J."/>
            <person name="McMahon K.D."/>
            <person name="Konstantinidis K.T."/>
            <person name="Eloe-Fadrosh E.A."/>
            <person name="Kyrpides N.C."/>
            <person name="Woyke T."/>
        </authorList>
    </citation>
    <scope>NUCLEOTIDE SEQUENCE</scope>
    <source>
        <strain evidence="1">GVMAG-M-3300025778-1</strain>
    </source>
</reference>
<sequence>MKELTFKQAQAKLVEHLRGPVFAAREDAETTNIDMMVKLNQAGIITVDSQEGIIDGDLKERAYLQCFVPPDLGRKLIEKMNKGEFRAWEIKRLSDEDMDKYYDTSEVIPVTTYEGRPQTRAIEAYALSSSDVGLYKGDDDPNDMYDFFNISEPKMMLLLMDTVYGRHGSSEGGLFTTILKTMRGGRKTRRRKLKQTRRKK</sequence>
<protein>
    <submittedName>
        <fullName evidence="1">Uncharacterized protein</fullName>
    </submittedName>
</protein>